<accession>A0A9D1GTJ3</accession>
<dbReference type="Pfam" id="PF18389">
    <property type="entry name" value="TrmO_C"/>
    <property type="match status" value="1"/>
</dbReference>
<dbReference type="InterPro" id="IPR041369">
    <property type="entry name" value="TrmO_C"/>
</dbReference>
<dbReference type="SUPFAM" id="SSF118196">
    <property type="entry name" value="YaeB-like"/>
    <property type="match status" value="1"/>
</dbReference>
<dbReference type="InterPro" id="IPR023368">
    <property type="entry name" value="UPF0066_cons_site"/>
</dbReference>
<feature type="domain" description="TsaA-like" evidence="3">
    <location>
        <begin position="7"/>
        <end position="149"/>
    </location>
</feature>
<gene>
    <name evidence="4" type="primary">tsaA</name>
    <name evidence="4" type="ORF">IAC39_05570</name>
</gene>
<dbReference type="InterPro" id="IPR036414">
    <property type="entry name" value="YaeB_N_sf"/>
</dbReference>
<sequence length="232" mass="26154">MSGEFVIKPVARIQNEFNSKFGIPRQSGLLEGVSSTIIFEPQFRNPDALRGIEEYSHIWLIWQFSESLRDSFRPTVRPPRLGGNKRVGVFATRSPFRPNSMGLSCVRLICVRDTEKYGRVLEVAGADLMNGTPIFDIKPYVKYSDSHPEAECSFSDEYSGYGLKVSVPDGLAGKMPEETMRAVVQMLKNDPRPAYQHDAYREYAFEYGGFSVRFRVAGDTAEVTDILACDEQ</sequence>
<dbReference type="CDD" id="cd09281">
    <property type="entry name" value="UPF0066"/>
    <property type="match status" value="1"/>
</dbReference>
<dbReference type="Gene3D" id="2.40.30.70">
    <property type="entry name" value="YaeB-like"/>
    <property type="match status" value="1"/>
</dbReference>
<proteinExistence type="inferred from homology"/>
<dbReference type="PROSITE" id="PS01318">
    <property type="entry name" value="TSAA_1"/>
    <property type="match status" value="1"/>
</dbReference>
<dbReference type="Pfam" id="PF01980">
    <property type="entry name" value="TrmO_N"/>
    <property type="match status" value="1"/>
</dbReference>
<dbReference type="InterPro" id="IPR040372">
    <property type="entry name" value="YaeB-like"/>
</dbReference>
<dbReference type="PROSITE" id="PS51668">
    <property type="entry name" value="TSAA_2"/>
    <property type="match status" value="1"/>
</dbReference>
<evidence type="ECO:0000256" key="1">
    <source>
        <dbReference type="ARBA" id="ARBA00022691"/>
    </source>
</evidence>
<reference evidence="4" key="1">
    <citation type="submission" date="2020-10" db="EMBL/GenBank/DDBJ databases">
        <authorList>
            <person name="Gilroy R."/>
        </authorList>
    </citation>
    <scope>NUCLEOTIDE SEQUENCE</scope>
    <source>
        <strain evidence="4">CHK33-4379</strain>
    </source>
</reference>
<dbReference type="Gene3D" id="3.30.2310.10">
    <property type="entry name" value="YaeB-like"/>
    <property type="match status" value="1"/>
</dbReference>
<dbReference type="PANTHER" id="PTHR12818">
    <property type="entry name" value="TRNA (ADENINE(37)-N6)-METHYLTRANSFERASE"/>
    <property type="match status" value="1"/>
</dbReference>
<protein>
    <submittedName>
        <fullName evidence="4">tRNA (N6-threonylcarbamoyladenosine(37)-N6)-methyltransferase TrmO</fullName>
    </submittedName>
</protein>
<dbReference type="InterPro" id="IPR023370">
    <property type="entry name" value="TrmO-like_N"/>
</dbReference>
<dbReference type="EMBL" id="DVLL01000020">
    <property type="protein sequence ID" value="HIT59158.1"/>
    <property type="molecule type" value="Genomic_DNA"/>
</dbReference>
<evidence type="ECO:0000259" key="3">
    <source>
        <dbReference type="PROSITE" id="PS51668"/>
    </source>
</evidence>
<dbReference type="Proteomes" id="UP000824136">
    <property type="component" value="Unassembled WGS sequence"/>
</dbReference>
<dbReference type="InterPro" id="IPR036413">
    <property type="entry name" value="YaeB-like_sf"/>
</dbReference>
<name>A0A9D1GTJ3_9FIRM</name>
<dbReference type="AlphaFoldDB" id="A0A9D1GTJ3"/>
<dbReference type="NCBIfam" id="TIGR00104">
    <property type="entry name" value="tRNA_TsaA"/>
    <property type="match status" value="1"/>
</dbReference>
<comment type="similarity">
    <text evidence="2">Belongs to the tRNA methyltransferase O family.</text>
</comment>
<keyword evidence="1" id="KW-0949">S-adenosyl-L-methionine</keyword>
<evidence type="ECO:0000313" key="4">
    <source>
        <dbReference type="EMBL" id="HIT59158.1"/>
    </source>
</evidence>
<comment type="caution">
    <text evidence="4">The sequence shown here is derived from an EMBL/GenBank/DDBJ whole genome shotgun (WGS) entry which is preliminary data.</text>
</comment>
<dbReference type="PANTHER" id="PTHR12818:SF0">
    <property type="entry name" value="TRNA (ADENINE(37)-N6)-METHYLTRANSFERASE"/>
    <property type="match status" value="1"/>
</dbReference>
<reference evidence="4" key="2">
    <citation type="journal article" date="2021" name="PeerJ">
        <title>Extensive microbial diversity within the chicken gut microbiome revealed by metagenomics and culture.</title>
        <authorList>
            <person name="Gilroy R."/>
            <person name="Ravi A."/>
            <person name="Getino M."/>
            <person name="Pursley I."/>
            <person name="Horton D.L."/>
            <person name="Alikhan N.F."/>
            <person name="Baker D."/>
            <person name="Gharbi K."/>
            <person name="Hall N."/>
            <person name="Watson M."/>
            <person name="Adriaenssens E.M."/>
            <person name="Foster-Nyarko E."/>
            <person name="Jarju S."/>
            <person name="Secka A."/>
            <person name="Antonio M."/>
            <person name="Oren A."/>
            <person name="Chaudhuri R.R."/>
            <person name="La Ragione R."/>
            <person name="Hildebrand F."/>
            <person name="Pallen M.J."/>
        </authorList>
    </citation>
    <scope>NUCLEOTIDE SEQUENCE</scope>
    <source>
        <strain evidence="4">CHK33-4379</strain>
    </source>
</reference>
<evidence type="ECO:0000256" key="2">
    <source>
        <dbReference type="ARBA" id="ARBA00033753"/>
    </source>
</evidence>
<evidence type="ECO:0000313" key="5">
    <source>
        <dbReference type="Proteomes" id="UP000824136"/>
    </source>
</evidence>
<organism evidence="4 5">
    <name type="scientific">Candidatus Faeciplasma pullistercoris</name>
    <dbReference type="NCBI Taxonomy" id="2840800"/>
    <lineage>
        <taxon>Bacteria</taxon>
        <taxon>Bacillati</taxon>
        <taxon>Bacillota</taxon>
        <taxon>Clostridia</taxon>
        <taxon>Eubacteriales</taxon>
        <taxon>Oscillospiraceae</taxon>
        <taxon>Oscillospiraceae incertae sedis</taxon>
        <taxon>Candidatus Faeciplasma</taxon>
    </lineage>
</organism>